<dbReference type="RefSeq" id="WP_111372374.1">
    <property type="nucleotide sequence ID" value="NZ_CP029480.1"/>
</dbReference>
<protein>
    <submittedName>
        <fullName evidence="1">Uncharacterized protein</fullName>
    </submittedName>
</protein>
<gene>
    <name evidence="1" type="ORF">DJ013_13795</name>
</gene>
<dbReference type="OrthoDB" id="9791866at2"/>
<keyword evidence="2" id="KW-1185">Reference proteome</keyword>
<evidence type="ECO:0000313" key="2">
    <source>
        <dbReference type="Proteomes" id="UP000249873"/>
    </source>
</evidence>
<dbReference type="EMBL" id="CP029480">
    <property type="protein sequence ID" value="AWV99181.1"/>
    <property type="molecule type" value="Genomic_DNA"/>
</dbReference>
<dbReference type="KEGG" id="als:DJ013_13795"/>
<evidence type="ECO:0000313" key="1">
    <source>
        <dbReference type="EMBL" id="AWV99181.1"/>
    </source>
</evidence>
<organism evidence="1 2">
    <name type="scientific">Arcticibacterium luteifluviistationis</name>
    <dbReference type="NCBI Taxonomy" id="1784714"/>
    <lineage>
        <taxon>Bacteria</taxon>
        <taxon>Pseudomonadati</taxon>
        <taxon>Bacteroidota</taxon>
        <taxon>Cytophagia</taxon>
        <taxon>Cytophagales</taxon>
        <taxon>Leadbetterellaceae</taxon>
        <taxon>Arcticibacterium</taxon>
    </lineage>
</organism>
<reference evidence="1 2" key="1">
    <citation type="submission" date="2018-05" db="EMBL/GenBank/DDBJ databases">
        <title>Complete genome sequence of Arcticibacterium luteifluviistationis SM1504T, a cytophagaceae bacterium isolated from Arctic surface seawater.</title>
        <authorList>
            <person name="Li Y."/>
            <person name="Qin Q.-L."/>
        </authorList>
    </citation>
    <scope>NUCLEOTIDE SEQUENCE [LARGE SCALE GENOMIC DNA]</scope>
    <source>
        <strain evidence="1 2">SM1504</strain>
    </source>
</reference>
<dbReference type="Proteomes" id="UP000249873">
    <property type="component" value="Chromosome"/>
</dbReference>
<sequence length="100" mass="11741">MIFNKNVANRNSPFIDYPYAFSQIEVPNKYFTFNKNGWLLKPNNMLLRNNWGEEGISNLLPDDFEIIEKPDFMLKTEVEKIEPFSRASKKATLPDKIILK</sequence>
<proteinExistence type="predicted"/>
<accession>A0A2Z4GDF7</accession>
<name>A0A2Z4GDF7_9BACT</name>
<dbReference type="AlphaFoldDB" id="A0A2Z4GDF7"/>